<evidence type="ECO:0000256" key="1">
    <source>
        <dbReference type="SAM" id="SignalP"/>
    </source>
</evidence>
<dbReference type="OrthoDB" id="9906321at2"/>
<protein>
    <submittedName>
        <fullName evidence="2">Uncharacterized protein</fullName>
    </submittedName>
</protein>
<dbReference type="AlphaFoldDB" id="A0A6N2RTL3"/>
<organism evidence="2">
    <name type="scientific">Akkermansia muciniphila</name>
    <dbReference type="NCBI Taxonomy" id="239935"/>
    <lineage>
        <taxon>Bacteria</taxon>
        <taxon>Pseudomonadati</taxon>
        <taxon>Verrucomicrobiota</taxon>
        <taxon>Verrucomicrobiia</taxon>
        <taxon>Verrucomicrobiales</taxon>
        <taxon>Akkermansiaceae</taxon>
        <taxon>Akkermansia</taxon>
    </lineage>
</organism>
<feature type="signal peptide" evidence="1">
    <location>
        <begin position="1"/>
        <end position="24"/>
    </location>
</feature>
<dbReference type="EMBL" id="CACRSS010000002">
    <property type="protein sequence ID" value="VYS83828.1"/>
    <property type="molecule type" value="Genomic_DNA"/>
</dbReference>
<accession>A0A6N2RTL3</accession>
<sequence>MMKKTLLPTAVACFLGAVSQIACASGQAVNVYVSQVSLSFPDPAGVDDMFNRNKDAVEVVLGFVAPKGCKFVKGGEDSQLEVTDGRGARTKAKFDNFFTRIADSGAFAKHSLRLKQKPVFPLKLDGVVNMKVSEGSRTFPGQEFDARKGAKFKVEGMEITVKDAKDHGKASGEVELEFSDTLHVEEITLTDAEGGKLEIPGVSKSSFSFGSVPSRTYTYQVKNMPAKMKATVVASKGVKAMDVPVKVTVDLNAPPKKGA</sequence>
<keyword evidence="1" id="KW-0732">Signal</keyword>
<evidence type="ECO:0000313" key="2">
    <source>
        <dbReference type="EMBL" id="VYS83828.1"/>
    </source>
</evidence>
<reference evidence="2" key="1">
    <citation type="submission" date="2019-11" db="EMBL/GenBank/DDBJ databases">
        <authorList>
            <person name="Feng L."/>
        </authorList>
    </citation>
    <scope>NUCLEOTIDE SEQUENCE</scope>
    <source>
        <strain evidence="2">AMuciniphilaLFYP55</strain>
    </source>
</reference>
<proteinExistence type="predicted"/>
<feature type="chain" id="PRO_5027054687" evidence="1">
    <location>
        <begin position="25"/>
        <end position="259"/>
    </location>
</feature>
<name>A0A6N2RTL3_9BACT</name>
<dbReference type="RefSeq" id="WP_102721420.1">
    <property type="nucleotide sequence ID" value="NZ_CACRSS010000002.1"/>
</dbReference>
<gene>
    <name evidence="2" type="ORF">AMLFYP55_01787</name>
</gene>